<keyword evidence="1" id="KW-0812">Transmembrane</keyword>
<dbReference type="WBParaSite" id="SMTH1_102450.1">
    <property type="protein sequence ID" value="SMTH1_102450.1"/>
    <property type="gene ID" value="SMTH1_102450"/>
</dbReference>
<dbReference type="Proteomes" id="UP000050791">
    <property type="component" value="Unassembled WGS sequence"/>
</dbReference>
<keyword evidence="1" id="KW-1133">Transmembrane helix</keyword>
<accession>A0AA85ARQ4</accession>
<keyword evidence="1" id="KW-0472">Membrane</keyword>
<dbReference type="AlphaFoldDB" id="A0AA85ARQ4"/>
<organism evidence="2 3">
    <name type="scientific">Schistosoma mattheei</name>
    <dbReference type="NCBI Taxonomy" id="31246"/>
    <lineage>
        <taxon>Eukaryota</taxon>
        <taxon>Metazoa</taxon>
        <taxon>Spiralia</taxon>
        <taxon>Lophotrochozoa</taxon>
        <taxon>Platyhelminthes</taxon>
        <taxon>Trematoda</taxon>
        <taxon>Digenea</taxon>
        <taxon>Strigeidida</taxon>
        <taxon>Schistosomatoidea</taxon>
        <taxon>Schistosomatidae</taxon>
        <taxon>Schistosoma</taxon>
    </lineage>
</organism>
<feature type="transmembrane region" description="Helical" evidence="1">
    <location>
        <begin position="61"/>
        <end position="81"/>
    </location>
</feature>
<evidence type="ECO:0000256" key="1">
    <source>
        <dbReference type="SAM" id="Phobius"/>
    </source>
</evidence>
<feature type="transmembrane region" description="Helical" evidence="1">
    <location>
        <begin position="144"/>
        <end position="166"/>
    </location>
</feature>
<feature type="transmembrane region" description="Helical" evidence="1">
    <location>
        <begin position="178"/>
        <end position="200"/>
    </location>
</feature>
<name>A0AA85ARQ4_9TREM</name>
<evidence type="ECO:0000313" key="3">
    <source>
        <dbReference type="WBParaSite" id="SMTH1_102450.1"/>
    </source>
</evidence>
<protein>
    <submittedName>
        <fullName evidence="3">Uncharacterized protein</fullName>
    </submittedName>
</protein>
<feature type="transmembrane region" description="Helical" evidence="1">
    <location>
        <begin position="87"/>
        <end position="105"/>
    </location>
</feature>
<proteinExistence type="predicted"/>
<reference evidence="3" key="1">
    <citation type="submission" date="2023-11" db="UniProtKB">
        <authorList>
            <consortium name="WormBaseParasite"/>
        </authorList>
    </citation>
    <scope>IDENTIFICATION</scope>
</reference>
<sequence length="214" mass="24297">MEFAFNNVSNETCHENSTCIFLCYTEPVVLSGFILTLVGLVLGLIIIFIRELHSTSTMNTIFIVITIIFINVGVALLMSFAKWYEQLISVTVATVLVIIAILLEVEIQGSKAIWELVLFTLCLVFVAIGFLFFIFGVIFNIKSILVVTLFCWCGEMIIVIICTKYYLESYCKPEHFSLLYSVFLLVYEHIVLVLSLQFSLNALLDCNWNNQTVN</sequence>
<evidence type="ECO:0000313" key="2">
    <source>
        <dbReference type="Proteomes" id="UP000050791"/>
    </source>
</evidence>
<feature type="transmembrane region" description="Helical" evidence="1">
    <location>
        <begin position="28"/>
        <end position="49"/>
    </location>
</feature>
<feature type="transmembrane region" description="Helical" evidence="1">
    <location>
        <begin position="117"/>
        <end position="138"/>
    </location>
</feature>